<dbReference type="InterPro" id="IPR051423">
    <property type="entry name" value="CD225/Dispanin"/>
</dbReference>
<feature type="transmembrane region" description="Helical" evidence="7">
    <location>
        <begin position="84"/>
        <end position="108"/>
    </location>
</feature>
<accession>A0A8C9WP00</accession>
<reference evidence="8" key="3">
    <citation type="submission" date="2025-09" db="UniProtKB">
        <authorList>
            <consortium name="Ensembl"/>
        </authorList>
    </citation>
    <scope>IDENTIFICATION</scope>
</reference>
<dbReference type="GeneTree" id="ENSGT00940000161103"/>
<feature type="compositionally biased region" description="Polar residues" evidence="6">
    <location>
        <begin position="25"/>
        <end position="35"/>
    </location>
</feature>
<evidence type="ECO:0000313" key="9">
    <source>
        <dbReference type="Proteomes" id="UP000694397"/>
    </source>
</evidence>
<name>A0A8C9WP00_SCLFO</name>
<keyword evidence="4 7" id="KW-1133">Transmembrane helix</keyword>
<reference evidence="8 9" key="1">
    <citation type="submission" date="2019-04" db="EMBL/GenBank/DDBJ databases">
        <authorList>
            <consortium name="Wellcome Sanger Institute Data Sharing"/>
        </authorList>
    </citation>
    <scope>NUCLEOTIDE SEQUENCE [LARGE SCALE GENOMIC DNA]</scope>
</reference>
<evidence type="ECO:0000313" key="8">
    <source>
        <dbReference type="Ensembl" id="ENSSFOP00015075938.1"/>
    </source>
</evidence>
<evidence type="ECO:0000256" key="2">
    <source>
        <dbReference type="ARBA" id="ARBA00006843"/>
    </source>
</evidence>
<dbReference type="Pfam" id="PF04505">
    <property type="entry name" value="CD225"/>
    <property type="match status" value="1"/>
</dbReference>
<dbReference type="GO" id="GO:0016020">
    <property type="term" value="C:membrane"/>
    <property type="evidence" value="ECO:0007669"/>
    <property type="project" value="UniProtKB-SubCell"/>
</dbReference>
<sequence length="170" mass="18186">METSNGTCLIPADSPTLSSCSSPPTRQQAKSQTLSHAHLPNGGARGGSRSGSLSHVTTSPRPSLSRHPSTATDSGLPGAKPRDYLFLAILSCFCPVWPLNIVALTFSVMSRNSLQQGNVDGARRLGRVAKLLSVVSLLTATFHSYHPVKTLLYKRCSDFTRSLSEKGESF</sequence>
<keyword evidence="3 7" id="KW-0812">Transmembrane</keyword>
<evidence type="ECO:0000256" key="5">
    <source>
        <dbReference type="ARBA" id="ARBA00023136"/>
    </source>
</evidence>
<keyword evidence="9" id="KW-1185">Reference proteome</keyword>
<proteinExistence type="inferred from homology"/>
<comment type="subcellular location">
    <subcellularLocation>
        <location evidence="1">Membrane</location>
    </subcellularLocation>
</comment>
<dbReference type="PANTHER" id="PTHR14948">
    <property type="entry name" value="NG5"/>
    <property type="match status" value="1"/>
</dbReference>
<feature type="region of interest" description="Disordered" evidence="6">
    <location>
        <begin position="1"/>
        <end position="75"/>
    </location>
</feature>
<feature type="compositionally biased region" description="Low complexity" evidence="6">
    <location>
        <begin position="11"/>
        <end position="24"/>
    </location>
</feature>
<dbReference type="AlphaFoldDB" id="A0A8C9WP00"/>
<dbReference type="Ensembl" id="ENSSFOT00015054858.1">
    <property type="protein sequence ID" value="ENSSFOP00015075938.1"/>
    <property type="gene ID" value="ENSSFOG00015001092.2"/>
</dbReference>
<evidence type="ECO:0000256" key="6">
    <source>
        <dbReference type="SAM" id="MobiDB-lite"/>
    </source>
</evidence>
<evidence type="ECO:0000256" key="1">
    <source>
        <dbReference type="ARBA" id="ARBA00004370"/>
    </source>
</evidence>
<reference evidence="8" key="2">
    <citation type="submission" date="2025-08" db="UniProtKB">
        <authorList>
            <consortium name="Ensembl"/>
        </authorList>
    </citation>
    <scope>IDENTIFICATION</scope>
</reference>
<comment type="similarity">
    <text evidence="2">Belongs to the CD225/Dispanin family.</text>
</comment>
<dbReference type="PANTHER" id="PTHR14948:SF20">
    <property type="entry name" value="PROLINE-RICH TRANSMEMBRANE PROTEIN 2"/>
    <property type="match status" value="1"/>
</dbReference>
<dbReference type="OrthoDB" id="9665078at2759"/>
<feature type="compositionally biased region" description="Polar residues" evidence="6">
    <location>
        <begin position="55"/>
        <end position="73"/>
    </location>
</feature>
<evidence type="ECO:0000256" key="7">
    <source>
        <dbReference type="SAM" id="Phobius"/>
    </source>
</evidence>
<dbReference type="InterPro" id="IPR007593">
    <property type="entry name" value="CD225/Dispanin_fam"/>
</dbReference>
<protein>
    <submittedName>
        <fullName evidence="8">Proline-rich transmembrane protein 2</fullName>
    </submittedName>
</protein>
<dbReference type="Proteomes" id="UP000694397">
    <property type="component" value="Chromosome 8"/>
</dbReference>
<evidence type="ECO:0000256" key="4">
    <source>
        <dbReference type="ARBA" id="ARBA00022989"/>
    </source>
</evidence>
<evidence type="ECO:0000256" key="3">
    <source>
        <dbReference type="ARBA" id="ARBA00022692"/>
    </source>
</evidence>
<keyword evidence="5 7" id="KW-0472">Membrane</keyword>
<organism evidence="8 9">
    <name type="scientific">Scleropages formosus</name>
    <name type="common">Asian bonytongue</name>
    <name type="synonym">Osteoglossum formosum</name>
    <dbReference type="NCBI Taxonomy" id="113540"/>
    <lineage>
        <taxon>Eukaryota</taxon>
        <taxon>Metazoa</taxon>
        <taxon>Chordata</taxon>
        <taxon>Craniata</taxon>
        <taxon>Vertebrata</taxon>
        <taxon>Euteleostomi</taxon>
        <taxon>Actinopterygii</taxon>
        <taxon>Neopterygii</taxon>
        <taxon>Teleostei</taxon>
        <taxon>Osteoglossocephala</taxon>
        <taxon>Osteoglossomorpha</taxon>
        <taxon>Osteoglossiformes</taxon>
        <taxon>Osteoglossidae</taxon>
        <taxon>Scleropages</taxon>
    </lineage>
</organism>